<evidence type="ECO:0000313" key="2">
    <source>
        <dbReference type="Proteomes" id="UP000225706"/>
    </source>
</evidence>
<name>A0A2B4SKK9_STYPI</name>
<reference evidence="2" key="1">
    <citation type="journal article" date="2017" name="bioRxiv">
        <title>Comparative analysis of the genomes of Stylophora pistillata and Acropora digitifera provides evidence for extensive differences between species of corals.</title>
        <authorList>
            <person name="Voolstra C.R."/>
            <person name="Li Y."/>
            <person name="Liew Y.J."/>
            <person name="Baumgarten S."/>
            <person name="Zoccola D."/>
            <person name="Flot J.-F."/>
            <person name="Tambutte S."/>
            <person name="Allemand D."/>
            <person name="Aranda M."/>
        </authorList>
    </citation>
    <scope>NUCLEOTIDE SEQUENCE [LARGE SCALE GENOMIC DNA]</scope>
</reference>
<proteinExistence type="predicted"/>
<evidence type="ECO:0000313" key="1">
    <source>
        <dbReference type="EMBL" id="PFX29623.1"/>
    </source>
</evidence>
<dbReference type="PANTHER" id="PTHR21301:SF11">
    <property type="entry name" value="GIY-YIG DOMAIN-CONTAINING PROTEIN"/>
    <property type="match status" value="1"/>
</dbReference>
<dbReference type="EMBL" id="LSMT01000063">
    <property type="protein sequence ID" value="PFX29623.1"/>
    <property type="molecule type" value="Genomic_DNA"/>
</dbReference>
<dbReference type="AlphaFoldDB" id="A0A2B4SKK9"/>
<gene>
    <name evidence="1" type="ORF">AWC38_SpisGene5605</name>
</gene>
<accession>A0A2B4SKK9</accession>
<dbReference type="Proteomes" id="UP000225706">
    <property type="component" value="Unassembled WGS sequence"/>
</dbReference>
<organism evidence="1 2">
    <name type="scientific">Stylophora pistillata</name>
    <name type="common">Smooth cauliflower coral</name>
    <dbReference type="NCBI Taxonomy" id="50429"/>
    <lineage>
        <taxon>Eukaryota</taxon>
        <taxon>Metazoa</taxon>
        <taxon>Cnidaria</taxon>
        <taxon>Anthozoa</taxon>
        <taxon>Hexacorallia</taxon>
        <taxon>Scleractinia</taxon>
        <taxon>Astrocoeniina</taxon>
        <taxon>Pocilloporidae</taxon>
        <taxon>Stylophora</taxon>
    </lineage>
</organism>
<keyword evidence="2" id="KW-1185">Reference proteome</keyword>
<sequence length="239" mass="27421">MSHRLPLEAFLKWELRIESPSLAYAAPTTSTADCRRFLDKEDQGNCLKPKNCHAPRLSGMPKIHKEGAPMTEEAISFLDSGPIGLCATGETAIIYMNDFQLRAMETSSYPLDEWFWYVDDSETKCKEGEAQEILDHLNNIEPGVIIFTKEDQEGDVLPVPDLKQTVNRKTTKIMYSVHYKKTHTNINVKKRSNNPESMKIAIIKNLLTERGLYVMKNTWKTKYKTSKMCLLRMDTPEKQ</sequence>
<protein>
    <submittedName>
        <fullName evidence="1">Uncharacterized protein</fullName>
    </submittedName>
</protein>
<comment type="caution">
    <text evidence="1">The sequence shown here is derived from an EMBL/GenBank/DDBJ whole genome shotgun (WGS) entry which is preliminary data.</text>
</comment>
<dbReference type="PANTHER" id="PTHR21301">
    <property type="entry name" value="REVERSE TRANSCRIPTASE"/>
    <property type="match status" value="1"/>
</dbReference>